<dbReference type="HOGENOM" id="CLU_2373683_0_0_1"/>
<sequence>MEMLGYAMLCHARRTTVIRAFPHYLRREKFKQVRSTAMREGRGALRNLVALYYGWGMIWDGRVNGWQAFYDAYEIWKRRSWEGGAPQGAEKRHFT</sequence>
<dbReference type="VEuPathDB" id="FungiDB:MYCFIDRAFT_170299"/>
<dbReference type="EMBL" id="KB446555">
    <property type="protein sequence ID" value="EME88715.1"/>
    <property type="molecule type" value="Genomic_DNA"/>
</dbReference>
<dbReference type="GeneID" id="19332471"/>
<accession>N1Q7M3</accession>
<dbReference type="AlphaFoldDB" id="N1Q7M3"/>
<reference evidence="1 2" key="1">
    <citation type="journal article" date="2012" name="PLoS Pathog.">
        <title>Diverse lifestyles and strategies of plant pathogenesis encoded in the genomes of eighteen Dothideomycetes fungi.</title>
        <authorList>
            <person name="Ohm R.A."/>
            <person name="Feau N."/>
            <person name="Henrissat B."/>
            <person name="Schoch C.L."/>
            <person name="Horwitz B.A."/>
            <person name="Barry K.W."/>
            <person name="Condon B.J."/>
            <person name="Copeland A.C."/>
            <person name="Dhillon B."/>
            <person name="Glaser F."/>
            <person name="Hesse C.N."/>
            <person name="Kosti I."/>
            <person name="LaButti K."/>
            <person name="Lindquist E.A."/>
            <person name="Lucas S."/>
            <person name="Salamov A.A."/>
            <person name="Bradshaw R.E."/>
            <person name="Ciuffetti L."/>
            <person name="Hamelin R.C."/>
            <person name="Kema G.H.J."/>
            <person name="Lawrence C."/>
            <person name="Scott J.A."/>
            <person name="Spatafora J.W."/>
            <person name="Turgeon B.G."/>
            <person name="de Wit P.J.G.M."/>
            <person name="Zhong S."/>
            <person name="Goodwin S.B."/>
            <person name="Grigoriev I.V."/>
        </authorList>
    </citation>
    <scope>NUCLEOTIDE SEQUENCE [LARGE SCALE GENOMIC DNA]</scope>
    <source>
        <strain evidence="1 2">CIRAD86</strain>
    </source>
</reference>
<evidence type="ECO:0000313" key="1">
    <source>
        <dbReference type="EMBL" id="EME88715.1"/>
    </source>
</evidence>
<dbReference type="Proteomes" id="UP000016932">
    <property type="component" value="Unassembled WGS sequence"/>
</dbReference>
<protein>
    <submittedName>
        <fullName evidence="1">Uncharacterized protein</fullName>
    </submittedName>
</protein>
<gene>
    <name evidence="1" type="ORF">MYCFIDRAFT_170299</name>
</gene>
<dbReference type="KEGG" id="pfj:MYCFIDRAFT_170299"/>
<proteinExistence type="predicted"/>
<dbReference type="RefSeq" id="XP_007921636.1">
    <property type="nucleotide sequence ID" value="XM_007923445.1"/>
</dbReference>
<organism evidence="1 2">
    <name type="scientific">Pseudocercospora fijiensis (strain CIRAD86)</name>
    <name type="common">Black leaf streak disease fungus</name>
    <name type="synonym">Mycosphaerella fijiensis</name>
    <dbReference type="NCBI Taxonomy" id="383855"/>
    <lineage>
        <taxon>Eukaryota</taxon>
        <taxon>Fungi</taxon>
        <taxon>Dikarya</taxon>
        <taxon>Ascomycota</taxon>
        <taxon>Pezizomycotina</taxon>
        <taxon>Dothideomycetes</taxon>
        <taxon>Dothideomycetidae</taxon>
        <taxon>Mycosphaerellales</taxon>
        <taxon>Mycosphaerellaceae</taxon>
        <taxon>Pseudocercospora</taxon>
    </lineage>
</organism>
<keyword evidence="2" id="KW-1185">Reference proteome</keyword>
<name>N1Q7M3_PSEFD</name>
<evidence type="ECO:0000313" key="2">
    <source>
        <dbReference type="Proteomes" id="UP000016932"/>
    </source>
</evidence>